<dbReference type="Pfam" id="PF04031">
    <property type="entry name" value="Las1"/>
    <property type="match status" value="1"/>
</dbReference>
<proteinExistence type="predicted"/>
<gene>
    <name evidence="3" type="ORF">Sjap_004775</name>
</gene>
<dbReference type="GO" id="GO:0030687">
    <property type="term" value="C:preribosome, large subunit precursor"/>
    <property type="evidence" value="ECO:0007669"/>
    <property type="project" value="TreeGrafter"/>
</dbReference>
<protein>
    <recommendedName>
        <fullName evidence="5">Ribosomal biogenesis protein LAS1L</fullName>
    </recommendedName>
</protein>
<evidence type="ECO:0008006" key="5">
    <source>
        <dbReference type="Google" id="ProtNLM"/>
    </source>
</evidence>
<evidence type="ECO:0000256" key="2">
    <source>
        <dbReference type="SAM" id="MobiDB-lite"/>
    </source>
</evidence>
<evidence type="ECO:0000256" key="1">
    <source>
        <dbReference type="SAM" id="Coils"/>
    </source>
</evidence>
<dbReference type="PANTHER" id="PTHR15002">
    <property type="entry name" value="RIBOSOMAL BIOGENESIS PROTEIN LAS1L"/>
    <property type="match status" value="1"/>
</dbReference>
<dbReference type="EMBL" id="JBBNAE010000002">
    <property type="protein sequence ID" value="KAK9144872.1"/>
    <property type="molecule type" value="Genomic_DNA"/>
</dbReference>
<organism evidence="3 4">
    <name type="scientific">Stephania japonica</name>
    <dbReference type="NCBI Taxonomy" id="461633"/>
    <lineage>
        <taxon>Eukaryota</taxon>
        <taxon>Viridiplantae</taxon>
        <taxon>Streptophyta</taxon>
        <taxon>Embryophyta</taxon>
        <taxon>Tracheophyta</taxon>
        <taxon>Spermatophyta</taxon>
        <taxon>Magnoliopsida</taxon>
        <taxon>Ranunculales</taxon>
        <taxon>Menispermaceae</taxon>
        <taxon>Menispermoideae</taxon>
        <taxon>Cissampelideae</taxon>
        <taxon>Stephania</taxon>
    </lineage>
</organism>
<accession>A0AAP0K535</accession>
<feature type="compositionally biased region" description="Basic and acidic residues" evidence="2">
    <location>
        <begin position="542"/>
        <end position="553"/>
    </location>
</feature>
<evidence type="ECO:0000313" key="4">
    <source>
        <dbReference type="Proteomes" id="UP001417504"/>
    </source>
</evidence>
<keyword evidence="1" id="KW-0175">Coiled coil</keyword>
<comment type="caution">
    <text evidence="3">The sequence shown here is derived from an EMBL/GenBank/DDBJ whole genome shotgun (WGS) entry which is preliminary data.</text>
</comment>
<reference evidence="3 4" key="1">
    <citation type="submission" date="2024-01" db="EMBL/GenBank/DDBJ databases">
        <title>Genome assemblies of Stephania.</title>
        <authorList>
            <person name="Yang L."/>
        </authorList>
    </citation>
    <scope>NUCLEOTIDE SEQUENCE [LARGE SCALE GENOMIC DNA]</scope>
    <source>
        <strain evidence="3">QJT</strain>
        <tissue evidence="3">Leaf</tissue>
    </source>
</reference>
<dbReference type="AlphaFoldDB" id="A0AAP0K535"/>
<feature type="coiled-coil region" evidence="1">
    <location>
        <begin position="445"/>
        <end position="472"/>
    </location>
</feature>
<dbReference type="GO" id="GO:0090730">
    <property type="term" value="C:Las1 complex"/>
    <property type="evidence" value="ECO:0007669"/>
    <property type="project" value="InterPro"/>
</dbReference>
<evidence type="ECO:0000313" key="3">
    <source>
        <dbReference type="EMBL" id="KAK9144872.1"/>
    </source>
</evidence>
<keyword evidence="4" id="KW-1185">Reference proteome</keyword>
<dbReference type="GO" id="GO:0000460">
    <property type="term" value="P:maturation of 5.8S rRNA"/>
    <property type="evidence" value="ECO:0007669"/>
    <property type="project" value="TreeGrafter"/>
</dbReference>
<dbReference type="InterPro" id="IPR007174">
    <property type="entry name" value="Las1"/>
</dbReference>
<dbReference type="GO" id="GO:0004519">
    <property type="term" value="F:endonuclease activity"/>
    <property type="evidence" value="ECO:0007669"/>
    <property type="project" value="InterPro"/>
</dbReference>
<dbReference type="GO" id="GO:0000470">
    <property type="term" value="P:maturation of LSU-rRNA"/>
    <property type="evidence" value="ECO:0007669"/>
    <property type="project" value="TreeGrafter"/>
</dbReference>
<dbReference type="Proteomes" id="UP001417504">
    <property type="component" value="Unassembled WGS sequence"/>
</dbReference>
<feature type="region of interest" description="Disordered" evidence="2">
    <location>
        <begin position="535"/>
        <end position="581"/>
    </location>
</feature>
<dbReference type="PANTHER" id="PTHR15002:SF0">
    <property type="entry name" value="RIBOSOMAL BIOGENESIS PROTEIN LAS1L"/>
    <property type="match status" value="1"/>
</dbReference>
<name>A0AAP0K535_9MAGN</name>
<sequence length="620" mass="69366">MEQALGLEEGKLHFSHYQLVPWISWDEWNFVRDSLFSSSQSSVATALRRILAWKSRGCLPVLVEVTASIIETQQMDPFFRNGLTDHSLKSDEMLAMLYSMAIMRLVNGAVERTRATAKFTIAEAASRINLPRMLIDVRHEGSHRDLPSLPVVRLASVKALDWLKSYYWEPQRKEVPCQRDEITNVRKQIKSVLCKLVQAVANHTSESGSLPREENCGRMKTCDRNGTELIRSAGSKKLINSSLKALARLYSSFPTDTTEVILDFLLKVVDSSDENVMEHSNESEMESGSFSGSSGIWRLIVAKISCREPELLLSLLNSILERLKAQNAQKGVNILSLQCKPEADITARLSSLILWLIKSYQEVKHSRQLGSGAGIQDSLAENYGSKVTLKGLLRKLLLFFPDDNRVQGSLILAELIGNTHMVERIKKLSLLRSSNAGCTKDYSIHTNFEQQIIEQEESISQAAKELEFLKQHRLNGRSVALVRSDDVMHKDDGSWTIAKSWSPCPIGMLPSDSGSVAILPDFGNVVVQPEAPQLLESNENGEPNHDNRKRDNSYDDVNLSSKSSSSKKRRAALEDYPGDDCNEMQEPIKGKLLIDGIWKTVGRDELLALSSAVRILDQVC</sequence>